<gene>
    <name evidence="2" type="ORF">BO97DRAFT_414337</name>
</gene>
<sequence>MVPAVNSSSTHRKSKSRKDKWVPCASRPDLKWDEVEFPDPVPQYEALDLKTLEDPPENFKIGNTVRGRVTKWGKATRQDLQLLLRFHGWGFDHGVEIGTAHNPELLFAIWKIIYNYASGHRPQTWDDLFDLTRDAGPRLLAINIKRPCFPVSRYYPTIVTWQLGPNYQRPLTASPFLSDLCIHQMLLPSSGGALLGDPTNQADFQGAQMAIVNTSQSSVTNSTSYSYPSNTPHPTPQATPTPVAAQPQQLQQLQPELNTVSLPYESSTNGTVPAEGATSSPTTTANLAEVHAFPALNNAIRRAILTETYHELKPIKMERPLTRGRGPMWSENSGAIDALIVVAKLLKAGSTKIDQKDQTWRLILDEAELTYIQAANFDWGTCNPETAIQLKTQLQAELQKPDKGIGETLEDIRDAWFALTKAFAQFNFHSLNICTFCSCRNTEDYMDNWVDCAAVPIHACTDTNGVTVQDLVNRWFAKRRTESCLYCEKENAVTVEKFFRSIPLRLAVTPDFKACVCEHTRDICVSYTDTDGVDHRAYYKWIGGIYLSDGRVRVYWLDAERGERDNGKNRVYESRAGPEIMVEPIARVYPHDRVPADWWENKPIPMLFFERILLPSPEILQAAMQAVGDVAKATNASESQAVTAMTVAASPEDTEELQYGYGYDDYTNLENQSMTGVIEGAHVTEESGFEGLLNTSNLDVNWLSAPNQLDAEFAVAGKEPDQPNTDAIMHDIGGLGETGDLEMQESVEK</sequence>
<reference evidence="2 3" key="1">
    <citation type="submission" date="2018-02" db="EMBL/GenBank/DDBJ databases">
        <title>The genomes of Aspergillus section Nigri reveals drivers in fungal speciation.</title>
        <authorList>
            <consortium name="DOE Joint Genome Institute"/>
            <person name="Vesth T.C."/>
            <person name="Nybo J."/>
            <person name="Theobald S."/>
            <person name="Brandl J."/>
            <person name="Frisvad J.C."/>
            <person name="Nielsen K.F."/>
            <person name="Lyhne E.K."/>
            <person name="Kogle M.E."/>
            <person name="Kuo A."/>
            <person name="Riley R."/>
            <person name="Clum A."/>
            <person name="Nolan M."/>
            <person name="Lipzen A."/>
            <person name="Salamov A."/>
            <person name="Henrissat B."/>
            <person name="Wiebenga A."/>
            <person name="De vries R.P."/>
            <person name="Grigoriev I.V."/>
            <person name="Mortensen U.H."/>
            <person name="Andersen M.R."/>
            <person name="Baker S.E."/>
        </authorList>
    </citation>
    <scope>NUCLEOTIDE SEQUENCE [LARGE SCALE GENOMIC DNA]</scope>
    <source>
        <strain evidence="2 3">CBS 101889</strain>
    </source>
</reference>
<feature type="region of interest" description="Disordered" evidence="1">
    <location>
        <begin position="1"/>
        <end position="22"/>
    </location>
</feature>
<evidence type="ECO:0000313" key="2">
    <source>
        <dbReference type="EMBL" id="RAL12568.1"/>
    </source>
</evidence>
<name>A0A395I0B2_ASPHC</name>
<dbReference type="STRING" id="1450537.A0A395I0B2"/>
<evidence type="ECO:0000313" key="3">
    <source>
        <dbReference type="Proteomes" id="UP000248961"/>
    </source>
</evidence>
<dbReference type="OrthoDB" id="5431239at2759"/>
<dbReference type="EMBL" id="KZ824283">
    <property type="protein sequence ID" value="RAL12568.1"/>
    <property type="molecule type" value="Genomic_DNA"/>
</dbReference>
<organism evidence="2 3">
    <name type="scientific">Aspergillus homomorphus (strain CBS 101889)</name>
    <dbReference type="NCBI Taxonomy" id="1450537"/>
    <lineage>
        <taxon>Eukaryota</taxon>
        <taxon>Fungi</taxon>
        <taxon>Dikarya</taxon>
        <taxon>Ascomycota</taxon>
        <taxon>Pezizomycotina</taxon>
        <taxon>Eurotiomycetes</taxon>
        <taxon>Eurotiomycetidae</taxon>
        <taxon>Eurotiales</taxon>
        <taxon>Aspergillaceae</taxon>
        <taxon>Aspergillus</taxon>
        <taxon>Aspergillus subgen. Circumdati</taxon>
    </lineage>
</organism>
<keyword evidence="3" id="KW-1185">Reference proteome</keyword>
<dbReference type="AlphaFoldDB" id="A0A395I0B2"/>
<dbReference type="Proteomes" id="UP000248961">
    <property type="component" value="Unassembled WGS sequence"/>
</dbReference>
<evidence type="ECO:0000256" key="1">
    <source>
        <dbReference type="SAM" id="MobiDB-lite"/>
    </source>
</evidence>
<feature type="compositionally biased region" description="Low complexity" evidence="1">
    <location>
        <begin position="220"/>
        <end position="230"/>
    </location>
</feature>
<dbReference type="RefSeq" id="XP_025551722.1">
    <property type="nucleotide sequence ID" value="XM_025696346.1"/>
</dbReference>
<feature type="region of interest" description="Disordered" evidence="1">
    <location>
        <begin position="262"/>
        <end position="281"/>
    </location>
</feature>
<accession>A0A395I0B2</accession>
<dbReference type="GeneID" id="37200635"/>
<proteinExistence type="predicted"/>
<dbReference type="VEuPathDB" id="FungiDB:BO97DRAFT_414337"/>
<feature type="region of interest" description="Disordered" evidence="1">
    <location>
        <begin position="220"/>
        <end position="248"/>
    </location>
</feature>
<protein>
    <submittedName>
        <fullName evidence="2">Uncharacterized protein</fullName>
    </submittedName>
</protein>